<gene>
    <name evidence="1" type="ORF">DPMN_011768</name>
</gene>
<protein>
    <submittedName>
        <fullName evidence="1">Uncharacterized protein</fullName>
    </submittedName>
</protein>
<accession>A0A9D4N5R8</accession>
<dbReference type="Proteomes" id="UP000828390">
    <property type="component" value="Unassembled WGS sequence"/>
</dbReference>
<reference evidence="1" key="1">
    <citation type="journal article" date="2019" name="bioRxiv">
        <title>The Genome of the Zebra Mussel, Dreissena polymorpha: A Resource for Invasive Species Research.</title>
        <authorList>
            <person name="McCartney M.A."/>
            <person name="Auch B."/>
            <person name="Kono T."/>
            <person name="Mallez S."/>
            <person name="Zhang Y."/>
            <person name="Obille A."/>
            <person name="Becker A."/>
            <person name="Abrahante J.E."/>
            <person name="Garbe J."/>
            <person name="Badalamenti J.P."/>
            <person name="Herman A."/>
            <person name="Mangelson H."/>
            <person name="Liachko I."/>
            <person name="Sullivan S."/>
            <person name="Sone E.D."/>
            <person name="Koren S."/>
            <person name="Silverstein K.A.T."/>
            <person name="Beckman K.B."/>
            <person name="Gohl D.M."/>
        </authorList>
    </citation>
    <scope>NUCLEOTIDE SEQUENCE</scope>
    <source>
        <strain evidence="1">Duluth1</strain>
        <tissue evidence="1">Whole animal</tissue>
    </source>
</reference>
<comment type="caution">
    <text evidence="1">The sequence shown here is derived from an EMBL/GenBank/DDBJ whole genome shotgun (WGS) entry which is preliminary data.</text>
</comment>
<reference evidence="1" key="2">
    <citation type="submission" date="2020-11" db="EMBL/GenBank/DDBJ databases">
        <authorList>
            <person name="McCartney M.A."/>
            <person name="Auch B."/>
            <person name="Kono T."/>
            <person name="Mallez S."/>
            <person name="Becker A."/>
            <person name="Gohl D.M."/>
            <person name="Silverstein K.A.T."/>
            <person name="Koren S."/>
            <person name="Bechman K.B."/>
            <person name="Herman A."/>
            <person name="Abrahante J.E."/>
            <person name="Garbe J."/>
        </authorList>
    </citation>
    <scope>NUCLEOTIDE SEQUENCE</scope>
    <source>
        <strain evidence="1">Duluth1</strain>
        <tissue evidence="1">Whole animal</tissue>
    </source>
</reference>
<sequence>MHISYEYFPVFTGNPGSVGAAPSPADPSNDPYLEKLKSLSIYLEPLRRMIKKSEDAKGIML</sequence>
<name>A0A9D4N5R8_DREPO</name>
<organism evidence="1 2">
    <name type="scientific">Dreissena polymorpha</name>
    <name type="common">Zebra mussel</name>
    <name type="synonym">Mytilus polymorpha</name>
    <dbReference type="NCBI Taxonomy" id="45954"/>
    <lineage>
        <taxon>Eukaryota</taxon>
        <taxon>Metazoa</taxon>
        <taxon>Spiralia</taxon>
        <taxon>Lophotrochozoa</taxon>
        <taxon>Mollusca</taxon>
        <taxon>Bivalvia</taxon>
        <taxon>Autobranchia</taxon>
        <taxon>Heteroconchia</taxon>
        <taxon>Euheterodonta</taxon>
        <taxon>Imparidentia</taxon>
        <taxon>Neoheterodontei</taxon>
        <taxon>Myida</taxon>
        <taxon>Dreissenoidea</taxon>
        <taxon>Dreissenidae</taxon>
        <taxon>Dreissena</taxon>
    </lineage>
</organism>
<keyword evidence="2" id="KW-1185">Reference proteome</keyword>
<evidence type="ECO:0000313" key="1">
    <source>
        <dbReference type="EMBL" id="KAH3887749.1"/>
    </source>
</evidence>
<proteinExistence type="predicted"/>
<dbReference type="EMBL" id="JAIWYP010000001">
    <property type="protein sequence ID" value="KAH3887749.1"/>
    <property type="molecule type" value="Genomic_DNA"/>
</dbReference>
<dbReference type="AlphaFoldDB" id="A0A9D4N5R8"/>
<evidence type="ECO:0000313" key="2">
    <source>
        <dbReference type="Proteomes" id="UP000828390"/>
    </source>
</evidence>